<keyword evidence="2" id="KW-0698">rRNA processing</keyword>
<evidence type="ECO:0000256" key="7">
    <source>
        <dbReference type="ARBA" id="ARBA00023004"/>
    </source>
</evidence>
<evidence type="ECO:0000256" key="2">
    <source>
        <dbReference type="ARBA" id="ARBA00022552"/>
    </source>
</evidence>
<evidence type="ECO:0000256" key="1">
    <source>
        <dbReference type="ARBA" id="ARBA00022485"/>
    </source>
</evidence>
<keyword evidence="4 10" id="KW-0808">Transferase</keyword>
<dbReference type="PROSITE" id="PS51687">
    <property type="entry name" value="SAM_MT_RNA_M5U"/>
    <property type="match status" value="1"/>
</dbReference>
<evidence type="ECO:0000256" key="6">
    <source>
        <dbReference type="ARBA" id="ARBA00022723"/>
    </source>
</evidence>
<dbReference type="PROSITE" id="PS01230">
    <property type="entry name" value="TRMA_1"/>
    <property type="match status" value="1"/>
</dbReference>
<evidence type="ECO:0000256" key="11">
    <source>
        <dbReference type="PROSITE-ProRule" id="PRU10015"/>
    </source>
</evidence>
<dbReference type="Gene3D" id="3.40.50.150">
    <property type="entry name" value="Vaccinia Virus protein VP39"/>
    <property type="match status" value="1"/>
</dbReference>
<dbReference type="GO" id="GO:0051539">
    <property type="term" value="F:4 iron, 4 sulfur cluster binding"/>
    <property type="evidence" value="ECO:0007669"/>
    <property type="project" value="UniProtKB-KW"/>
</dbReference>
<feature type="binding site" evidence="10">
    <location>
        <position position="262"/>
    </location>
    <ligand>
        <name>S-adenosyl-L-methionine</name>
        <dbReference type="ChEBI" id="CHEBI:59789"/>
    </ligand>
</feature>
<evidence type="ECO:0000313" key="13">
    <source>
        <dbReference type="Proteomes" id="UP000291562"/>
    </source>
</evidence>
<dbReference type="NCBIfam" id="TIGR02085">
    <property type="entry name" value="meth_trns_rumB"/>
    <property type="match status" value="1"/>
</dbReference>
<dbReference type="EMBL" id="CP035704">
    <property type="protein sequence ID" value="QBB70792.1"/>
    <property type="molecule type" value="Genomic_DNA"/>
</dbReference>
<accession>A0A411HJT0</accession>
<dbReference type="PANTHER" id="PTHR11061:SF30">
    <property type="entry name" value="TRNA (URACIL(54)-C(5))-METHYLTRANSFERASE"/>
    <property type="match status" value="1"/>
</dbReference>
<dbReference type="InterPro" id="IPR029063">
    <property type="entry name" value="SAM-dependent_MTases_sf"/>
</dbReference>
<evidence type="ECO:0000256" key="8">
    <source>
        <dbReference type="ARBA" id="ARBA00023014"/>
    </source>
</evidence>
<evidence type="ECO:0000256" key="4">
    <source>
        <dbReference type="ARBA" id="ARBA00022679"/>
    </source>
</evidence>
<dbReference type="SUPFAM" id="SSF53335">
    <property type="entry name" value="S-adenosyl-L-methionine-dependent methyltransferases"/>
    <property type="match status" value="1"/>
</dbReference>
<feature type="active site" evidence="11">
    <location>
        <position position="334"/>
    </location>
</feature>
<dbReference type="InterPro" id="IPR011825">
    <property type="entry name" value="23SrRNA_MeTrfase_RlmC"/>
</dbReference>
<sequence length="389" mass="43128">MLCSYYQAGSCRSCSQIEQPYAIQLKAKEQHCREALQAFADVTWLPPVASRETGFRNKAKMVVSGSVDQPLLGILGSTGHGVDLSDCPLYPAVLSAAFATIAAWITQADITPYDLVTRRGELKYILLTLAQHSGELMLRFVLRSQEAEARMRKHFPALQATLPQLRVVSINLQPEHKAIFEGEREILLTSHAHLTMQLNGLPLHLRPQSFFQTNDAVAAQLYAQARDWSDELAPASVWDLFCGVGGFALHCADSMRHVTGIETSAEAIISAERSRDELGLQNVQFRALDATDFVRGNQTAPELVIVNPPRRGIGKSLCEWIDASGAKSLIYSSCNVESLARDLAQMQGFKLVRARVLDMFPHTKHYEIITLLKRHTNPNPRQPSSVIAK</sequence>
<evidence type="ECO:0000256" key="9">
    <source>
        <dbReference type="NCBIfam" id="TIGR02085"/>
    </source>
</evidence>
<keyword evidence="7" id="KW-0408">Iron</keyword>
<dbReference type="GO" id="GO:0070475">
    <property type="term" value="P:rRNA base methylation"/>
    <property type="evidence" value="ECO:0007669"/>
    <property type="project" value="TreeGrafter"/>
</dbReference>
<feature type="active site" description="Nucleophile" evidence="10">
    <location>
        <position position="334"/>
    </location>
</feature>
<reference evidence="12 13" key="1">
    <citation type="submission" date="2019-01" db="EMBL/GenBank/DDBJ databases">
        <title>Pseudolysobacter antarctica gen. nov., sp. nov., isolated from Fildes Peninsula, Antarctica.</title>
        <authorList>
            <person name="Wei Z."/>
            <person name="Peng F."/>
        </authorList>
    </citation>
    <scope>NUCLEOTIDE SEQUENCE [LARGE SCALE GENOMIC DNA]</scope>
    <source>
        <strain evidence="12 13">AQ6-296</strain>
    </source>
</reference>
<protein>
    <recommendedName>
        <fullName evidence="9">23S rRNA (uracil(747)-C(5))-methyltransferase RlmC</fullName>
        <ecNumber evidence="9">2.1.1.189</ecNumber>
    </recommendedName>
</protein>
<dbReference type="KEGG" id="xbc:ELE36_10735"/>
<name>A0A411HJT0_9GAMM</name>
<feature type="binding site" evidence="10">
    <location>
        <position position="241"/>
    </location>
    <ligand>
        <name>S-adenosyl-L-methionine</name>
        <dbReference type="ChEBI" id="CHEBI:59789"/>
    </ligand>
</feature>
<dbReference type="RefSeq" id="WP_129833166.1">
    <property type="nucleotide sequence ID" value="NZ_CP035704.1"/>
</dbReference>
<keyword evidence="1" id="KW-0004">4Fe-4S</keyword>
<dbReference type="InterPro" id="IPR010280">
    <property type="entry name" value="U5_MeTrfase_fam"/>
</dbReference>
<keyword evidence="13" id="KW-1185">Reference proteome</keyword>
<dbReference type="InterPro" id="IPR030391">
    <property type="entry name" value="MeTrfase_TrmA_CS"/>
</dbReference>
<dbReference type="NCBIfam" id="NF002909">
    <property type="entry name" value="PRK03522.2-1"/>
    <property type="match status" value="1"/>
</dbReference>
<evidence type="ECO:0000313" key="12">
    <source>
        <dbReference type="EMBL" id="QBB70792.1"/>
    </source>
</evidence>
<keyword evidence="8" id="KW-0411">Iron-sulfur</keyword>
<dbReference type="EC" id="2.1.1.189" evidence="9"/>
<keyword evidence="3 10" id="KW-0489">Methyltransferase</keyword>
<evidence type="ECO:0000256" key="5">
    <source>
        <dbReference type="ARBA" id="ARBA00022691"/>
    </source>
</evidence>
<dbReference type="InterPro" id="IPR030390">
    <property type="entry name" value="MeTrfase_TrmA_AS"/>
</dbReference>
<organism evidence="12 13">
    <name type="scientific">Pseudolysobacter antarcticus</name>
    <dbReference type="NCBI Taxonomy" id="2511995"/>
    <lineage>
        <taxon>Bacteria</taxon>
        <taxon>Pseudomonadati</taxon>
        <taxon>Pseudomonadota</taxon>
        <taxon>Gammaproteobacteria</taxon>
        <taxon>Lysobacterales</taxon>
        <taxon>Rhodanobacteraceae</taxon>
        <taxon>Pseudolysobacter</taxon>
    </lineage>
</organism>
<dbReference type="Proteomes" id="UP000291562">
    <property type="component" value="Chromosome"/>
</dbReference>
<keyword evidence="6" id="KW-0479">Metal-binding</keyword>
<dbReference type="PANTHER" id="PTHR11061">
    <property type="entry name" value="RNA M5U METHYLTRANSFERASE"/>
    <property type="match status" value="1"/>
</dbReference>
<dbReference type="Gene3D" id="2.40.50.1070">
    <property type="match status" value="1"/>
</dbReference>
<gene>
    <name evidence="12" type="primary">rlmC</name>
    <name evidence="12" type="ORF">ELE36_10735</name>
</gene>
<dbReference type="Pfam" id="PF05958">
    <property type="entry name" value="tRNA_U5-meth_tr"/>
    <property type="match status" value="1"/>
</dbReference>
<dbReference type="CDD" id="cd02440">
    <property type="entry name" value="AdoMet_MTases"/>
    <property type="match status" value="1"/>
</dbReference>
<dbReference type="AlphaFoldDB" id="A0A411HJT0"/>
<feature type="binding site" evidence="10">
    <location>
        <position position="307"/>
    </location>
    <ligand>
        <name>S-adenosyl-L-methionine</name>
        <dbReference type="ChEBI" id="CHEBI:59789"/>
    </ligand>
</feature>
<dbReference type="GO" id="GO:0070041">
    <property type="term" value="F:rRNA (uridine-C5-)-methyltransferase activity"/>
    <property type="evidence" value="ECO:0007669"/>
    <property type="project" value="TreeGrafter"/>
</dbReference>
<comment type="similarity">
    <text evidence="10">Belongs to the class I-like SAM-binding methyltransferase superfamily. RNA M5U methyltransferase family.</text>
</comment>
<evidence type="ECO:0000256" key="10">
    <source>
        <dbReference type="PROSITE-ProRule" id="PRU01024"/>
    </source>
</evidence>
<feature type="binding site" evidence="10">
    <location>
        <position position="212"/>
    </location>
    <ligand>
        <name>S-adenosyl-L-methionine</name>
        <dbReference type="ChEBI" id="CHEBI:59789"/>
    </ligand>
</feature>
<dbReference type="PROSITE" id="PS01231">
    <property type="entry name" value="TRMA_2"/>
    <property type="match status" value="1"/>
</dbReference>
<dbReference type="GO" id="GO:0046872">
    <property type="term" value="F:metal ion binding"/>
    <property type="evidence" value="ECO:0007669"/>
    <property type="project" value="UniProtKB-KW"/>
</dbReference>
<proteinExistence type="inferred from homology"/>
<keyword evidence="5 10" id="KW-0949">S-adenosyl-L-methionine</keyword>
<dbReference type="OrthoDB" id="9804590at2"/>
<evidence type="ECO:0000256" key="3">
    <source>
        <dbReference type="ARBA" id="ARBA00022603"/>
    </source>
</evidence>